<keyword evidence="3" id="KW-1185">Reference proteome</keyword>
<dbReference type="HOGENOM" id="CLU_2449916_0_0_6"/>
<dbReference type="KEGG" id="ecc:c0366"/>
<dbReference type="eggNOG" id="COG3335">
    <property type="taxonomic scope" value="Bacteria"/>
</dbReference>
<dbReference type="InterPro" id="IPR038717">
    <property type="entry name" value="Tc1-like_DDE_dom"/>
</dbReference>
<dbReference type="Proteomes" id="UP000001410">
    <property type="component" value="Chromosome"/>
</dbReference>
<feature type="domain" description="Tc1-like transposase DDE" evidence="1">
    <location>
        <begin position="1"/>
        <end position="64"/>
    </location>
</feature>
<reference evidence="2 3" key="1">
    <citation type="journal article" date="2002" name="Proc. Natl. Acad. Sci. U.S.A.">
        <title>Extensive mosaic structure revealed by the complete genome sequence of uropathogenic Escherichia coli.</title>
        <authorList>
            <person name="Welch R.A."/>
            <person name="Burland V."/>
            <person name="Plunkett G.III."/>
            <person name="Redford P."/>
            <person name="Roesch P."/>
            <person name="Rasko D."/>
            <person name="Buckles E.L."/>
            <person name="Liou S.R."/>
            <person name="Boutin A."/>
            <person name="Hackett J."/>
            <person name="Stroud D."/>
            <person name="Mayhew G.F."/>
            <person name="Rose D.J."/>
            <person name="Zhou S."/>
            <person name="Schwartz D.C."/>
            <person name="Perna N.T."/>
            <person name="Mobley H.L."/>
            <person name="Donnenberg M.S."/>
            <person name="Blattner F.R."/>
        </authorList>
    </citation>
    <scope>NUCLEOTIDE SEQUENCE [LARGE SCALE GENOMIC DNA]</scope>
    <source>
        <strain evidence="3">CFT073 / ATCC 700928 / UPEC</strain>
    </source>
</reference>
<proteinExistence type="predicted"/>
<evidence type="ECO:0000313" key="3">
    <source>
        <dbReference type="Proteomes" id="UP000001410"/>
    </source>
</evidence>
<name>A0A0H2V4J4_ECOL6</name>
<accession>A0A0H2V4J4</accession>
<dbReference type="Pfam" id="PF13358">
    <property type="entry name" value="DDE_3"/>
    <property type="match status" value="1"/>
</dbReference>
<dbReference type="EMBL" id="AE014075">
    <property type="protein sequence ID" value="AAN78847.1"/>
    <property type="molecule type" value="Genomic_DNA"/>
</dbReference>
<organism evidence="2 3">
    <name type="scientific">Escherichia coli O6:H1 (strain CFT073 / ATCC 700928 / UPEC)</name>
    <dbReference type="NCBI Taxonomy" id="199310"/>
    <lineage>
        <taxon>Bacteria</taxon>
        <taxon>Pseudomonadati</taxon>
        <taxon>Pseudomonadota</taxon>
        <taxon>Gammaproteobacteria</taxon>
        <taxon>Enterobacterales</taxon>
        <taxon>Enterobacteriaceae</taxon>
        <taxon>Escherichia</taxon>
    </lineage>
</organism>
<evidence type="ECO:0000259" key="1">
    <source>
        <dbReference type="Pfam" id="PF13358"/>
    </source>
</evidence>
<sequence length="89" mass="10378">MGALNLKSPERPLISEYPTINALSISRFFNEIRKVYPDYNQTVNIILDGARYHHAQLVTDWAEVVNIKRVQLALIYIIIDLCKITVYHY</sequence>
<protein>
    <recommendedName>
        <fullName evidence="1">Tc1-like transposase DDE domain-containing protein</fullName>
    </recommendedName>
</protein>
<evidence type="ECO:0000313" key="2">
    <source>
        <dbReference type="EMBL" id="AAN78847.1"/>
    </source>
</evidence>
<gene>
    <name evidence="2" type="ordered locus">c0366</name>
</gene>
<dbReference type="AlphaFoldDB" id="A0A0H2V4J4"/>